<dbReference type="Pfam" id="PF13679">
    <property type="entry name" value="Methyltransf_32"/>
    <property type="match status" value="1"/>
</dbReference>
<accession>A0A5B8SZ57</accession>
<dbReference type="Proteomes" id="UP000321272">
    <property type="component" value="Chromosome"/>
</dbReference>
<evidence type="ECO:0000259" key="1">
    <source>
        <dbReference type="Pfam" id="PF13679"/>
    </source>
</evidence>
<gene>
    <name evidence="2" type="ORF">FGL86_14080</name>
</gene>
<dbReference type="GO" id="GO:0008168">
    <property type="term" value="F:methyltransferase activity"/>
    <property type="evidence" value="ECO:0007669"/>
    <property type="project" value="UniProtKB-KW"/>
</dbReference>
<protein>
    <submittedName>
        <fullName evidence="2">Methyltransferase</fullName>
    </submittedName>
</protein>
<sequence length="401" mass="46025">MIPSSHGSRLRWLTELLASWQALWQPAPFYYRRLPWAEDFSALRDYLLALDDRDCARLEQDPFASSVLYDWLPVVDLAESIRLPALFQAQSPLPNAWSAHVGGRKWRQLEAFVHQVEMIPGQPLVEWCAGKGHLARTWSRFHDQPAVGLEWQPELCRLGQQLADRQGVALRLEQQDVMAADAAGWLSPDAQVVALHACGDLHTRLLKQAAISGCDLTLAPCCYQRTAEYDYRPLSRLGRELADRYDLRLNRDDLALAVQETVTAPKAVRRQREQANAWRLGFDLLQRELCDHDEYLPVPSLAYGRLPMHFTDFCHWAAKQKGLSLPAAGIDWSHWEALGWQRLGEVKRLELARHLFRRPLEIWLVLDRALFLEEAGYHVELGVFCERELTPRNILMKAVSN</sequence>
<dbReference type="PANTHER" id="PTHR13369:SF0">
    <property type="entry name" value="GLUTATHIONE S-TRANSFERASE C-TERMINAL DOMAIN-CONTAINING PROTEIN"/>
    <property type="match status" value="1"/>
</dbReference>
<evidence type="ECO:0000313" key="3">
    <source>
        <dbReference type="Proteomes" id="UP000321272"/>
    </source>
</evidence>
<reference evidence="2 3" key="1">
    <citation type="submission" date="2019-06" db="EMBL/GenBank/DDBJ databases">
        <title>Genome analyses of bacteria isolated from kimchi.</title>
        <authorList>
            <person name="Lee S."/>
            <person name="Ahn S."/>
            <person name="Roh S."/>
        </authorList>
    </citation>
    <scope>NUCLEOTIDE SEQUENCE [LARGE SCALE GENOMIC DNA]</scope>
    <source>
        <strain evidence="2 3">CBA4606</strain>
    </source>
</reference>
<dbReference type="OrthoDB" id="5298194at2"/>
<dbReference type="KEGG" id="paur:FGL86_14080"/>
<name>A0A5B8SZ57_9GAMM</name>
<proteinExistence type="predicted"/>
<dbReference type="GO" id="GO:0032259">
    <property type="term" value="P:methylation"/>
    <property type="evidence" value="ECO:0007669"/>
    <property type="project" value="UniProtKB-KW"/>
</dbReference>
<dbReference type="InterPro" id="IPR025714">
    <property type="entry name" value="Methyltranfer_dom"/>
</dbReference>
<dbReference type="InterPro" id="IPR029063">
    <property type="entry name" value="SAM-dependent_MTases_sf"/>
</dbReference>
<dbReference type="SUPFAM" id="SSF53335">
    <property type="entry name" value="S-adenosyl-L-methionine-dependent methyltransferases"/>
    <property type="match status" value="1"/>
</dbReference>
<organism evidence="2 3">
    <name type="scientific">Pistricoccus aurantiacus</name>
    <dbReference type="NCBI Taxonomy" id="1883414"/>
    <lineage>
        <taxon>Bacteria</taxon>
        <taxon>Pseudomonadati</taxon>
        <taxon>Pseudomonadota</taxon>
        <taxon>Gammaproteobacteria</taxon>
        <taxon>Oceanospirillales</taxon>
        <taxon>Halomonadaceae</taxon>
        <taxon>Pistricoccus</taxon>
    </lineage>
</organism>
<feature type="domain" description="Methyltransferase" evidence="1">
    <location>
        <begin position="104"/>
        <end position="226"/>
    </location>
</feature>
<keyword evidence="2" id="KW-0489">Methyltransferase</keyword>
<keyword evidence="3" id="KW-1185">Reference proteome</keyword>
<dbReference type="EMBL" id="CP042382">
    <property type="protein sequence ID" value="QEA40093.1"/>
    <property type="molecule type" value="Genomic_DNA"/>
</dbReference>
<dbReference type="AlphaFoldDB" id="A0A5B8SZ57"/>
<keyword evidence="2" id="KW-0808">Transferase</keyword>
<dbReference type="Gene3D" id="3.40.50.150">
    <property type="entry name" value="Vaccinia Virus protein VP39"/>
    <property type="match status" value="1"/>
</dbReference>
<evidence type="ECO:0000313" key="2">
    <source>
        <dbReference type="EMBL" id="QEA40093.1"/>
    </source>
</evidence>
<dbReference type="PANTHER" id="PTHR13369">
    <property type="match status" value="1"/>
</dbReference>